<evidence type="ECO:0000313" key="2">
    <source>
        <dbReference type="EMBL" id="MBG8554169.1"/>
    </source>
</evidence>
<gene>
    <name evidence="2" type="ORF">I5L79_11470</name>
</gene>
<feature type="coiled-coil region" evidence="1">
    <location>
        <begin position="55"/>
        <end position="82"/>
    </location>
</feature>
<comment type="caution">
    <text evidence="2">The sequence shown here is derived from an EMBL/GenBank/DDBJ whole genome shotgun (WGS) entry which is preliminary data.</text>
</comment>
<keyword evidence="3" id="KW-1185">Reference proteome</keyword>
<protein>
    <submittedName>
        <fullName evidence="2">Uncharacterized protein</fullName>
    </submittedName>
</protein>
<accession>A0ABS0L222</accession>
<proteinExistence type="predicted"/>
<reference evidence="2 3" key="1">
    <citation type="submission" date="2020-11" db="EMBL/GenBank/DDBJ databases">
        <title>Hymenobacter sp.</title>
        <authorList>
            <person name="Kim M.K."/>
        </authorList>
    </citation>
    <scope>NUCLEOTIDE SEQUENCE [LARGE SCALE GENOMIC DNA]</scope>
    <source>
        <strain evidence="2 3">BT594</strain>
    </source>
</reference>
<dbReference type="InterPro" id="IPR043767">
    <property type="entry name" value="DUF5713"/>
</dbReference>
<sequence>MNATKLPADFQFLPEMYEDDYFPAKQVDKVKAAIQKVVVYLEKDSTDPDKVQDKLDQMTSKINELQEDFEEHDSEIETGARESIAETVERVLAHFNIDIDIEEALREREW</sequence>
<keyword evidence="1" id="KW-0175">Coiled coil</keyword>
<dbReference type="RefSeq" id="WP_196955197.1">
    <property type="nucleotide sequence ID" value="NZ_JADWYK010000006.1"/>
</dbReference>
<evidence type="ECO:0000256" key="1">
    <source>
        <dbReference type="SAM" id="Coils"/>
    </source>
</evidence>
<dbReference type="EMBL" id="JADWYK010000006">
    <property type="protein sequence ID" value="MBG8554169.1"/>
    <property type="molecule type" value="Genomic_DNA"/>
</dbReference>
<dbReference type="Pfam" id="PF18977">
    <property type="entry name" value="DUF5713"/>
    <property type="match status" value="1"/>
</dbReference>
<name>A0ABS0L222_9BACT</name>
<organism evidence="2 3">
    <name type="scientific">Hymenobacter guriensis</name>
    <dbReference type="NCBI Taxonomy" id="2793065"/>
    <lineage>
        <taxon>Bacteria</taxon>
        <taxon>Pseudomonadati</taxon>
        <taxon>Bacteroidota</taxon>
        <taxon>Cytophagia</taxon>
        <taxon>Cytophagales</taxon>
        <taxon>Hymenobacteraceae</taxon>
        <taxon>Hymenobacter</taxon>
    </lineage>
</organism>
<dbReference type="Proteomes" id="UP000601099">
    <property type="component" value="Unassembled WGS sequence"/>
</dbReference>
<evidence type="ECO:0000313" key="3">
    <source>
        <dbReference type="Proteomes" id="UP000601099"/>
    </source>
</evidence>